<gene>
    <name evidence="2" type="ORF">EW146_g8875</name>
</gene>
<keyword evidence="1" id="KW-1133">Transmembrane helix</keyword>
<dbReference type="OrthoDB" id="2802411at2759"/>
<keyword evidence="3" id="KW-1185">Reference proteome</keyword>
<dbReference type="Proteomes" id="UP000310158">
    <property type="component" value="Unassembled WGS sequence"/>
</dbReference>
<dbReference type="AlphaFoldDB" id="A0A4S4LB29"/>
<protein>
    <submittedName>
        <fullName evidence="2">Uncharacterized protein</fullName>
    </submittedName>
</protein>
<keyword evidence="1" id="KW-0472">Membrane</keyword>
<feature type="transmembrane region" description="Helical" evidence="1">
    <location>
        <begin position="12"/>
        <end position="34"/>
    </location>
</feature>
<comment type="caution">
    <text evidence="2">The sequence shown here is derived from an EMBL/GenBank/DDBJ whole genome shotgun (WGS) entry which is preliminary data.</text>
</comment>
<sequence length="85" mass="9242">MPSDTVSPVSNVILYIIAVFIPPLPVFMSAFNILSHFQSIKPLFFDILFNRDKNGVVLLISSSISCSGYSAGSLESFTPGMPPYP</sequence>
<reference evidence="2 3" key="1">
    <citation type="submission" date="2019-02" db="EMBL/GenBank/DDBJ databases">
        <title>Genome sequencing of the rare red list fungi Bondarzewia mesenterica.</title>
        <authorList>
            <person name="Buettner E."/>
            <person name="Kellner H."/>
        </authorList>
    </citation>
    <scope>NUCLEOTIDE SEQUENCE [LARGE SCALE GENOMIC DNA]</scope>
    <source>
        <strain evidence="2 3">DSM 108281</strain>
    </source>
</reference>
<name>A0A4S4LB29_9AGAM</name>
<evidence type="ECO:0000256" key="1">
    <source>
        <dbReference type="SAM" id="Phobius"/>
    </source>
</evidence>
<organism evidence="2 3">
    <name type="scientific">Bondarzewia mesenterica</name>
    <dbReference type="NCBI Taxonomy" id="1095465"/>
    <lineage>
        <taxon>Eukaryota</taxon>
        <taxon>Fungi</taxon>
        <taxon>Dikarya</taxon>
        <taxon>Basidiomycota</taxon>
        <taxon>Agaricomycotina</taxon>
        <taxon>Agaricomycetes</taxon>
        <taxon>Russulales</taxon>
        <taxon>Bondarzewiaceae</taxon>
        <taxon>Bondarzewia</taxon>
    </lineage>
</organism>
<dbReference type="EMBL" id="SGPL01000672">
    <property type="protein sequence ID" value="THH08819.1"/>
    <property type="molecule type" value="Genomic_DNA"/>
</dbReference>
<proteinExistence type="predicted"/>
<accession>A0A4S4LB29</accession>
<evidence type="ECO:0000313" key="3">
    <source>
        <dbReference type="Proteomes" id="UP000310158"/>
    </source>
</evidence>
<keyword evidence="1" id="KW-0812">Transmembrane</keyword>
<evidence type="ECO:0000313" key="2">
    <source>
        <dbReference type="EMBL" id="THH08819.1"/>
    </source>
</evidence>